<feature type="transmembrane region" description="Helical" evidence="1">
    <location>
        <begin position="32"/>
        <end position="49"/>
    </location>
</feature>
<organism evidence="2 3">
    <name type="scientific">Candidatus Desulfatibia vada</name>
    <dbReference type="NCBI Taxonomy" id="2841696"/>
    <lineage>
        <taxon>Bacteria</taxon>
        <taxon>Pseudomonadati</taxon>
        <taxon>Thermodesulfobacteriota</taxon>
        <taxon>Desulfobacteria</taxon>
        <taxon>Desulfobacterales</taxon>
        <taxon>Desulfobacterales incertae sedis</taxon>
        <taxon>Candidatus Desulfatibia</taxon>
    </lineage>
</organism>
<dbReference type="EMBL" id="JACNIG010000210">
    <property type="protein sequence ID" value="MBC8432179.1"/>
    <property type="molecule type" value="Genomic_DNA"/>
</dbReference>
<keyword evidence="1" id="KW-0472">Membrane</keyword>
<feature type="transmembrane region" description="Helical" evidence="1">
    <location>
        <begin position="180"/>
        <end position="199"/>
    </location>
</feature>
<name>A0A8J6NSK0_9BACT</name>
<comment type="caution">
    <text evidence="2">The sequence shown here is derived from an EMBL/GenBank/DDBJ whole genome shotgun (WGS) entry which is preliminary data.</text>
</comment>
<keyword evidence="1" id="KW-1133">Transmembrane helix</keyword>
<feature type="transmembrane region" description="Helical" evidence="1">
    <location>
        <begin position="205"/>
        <end position="223"/>
    </location>
</feature>
<feature type="transmembrane region" description="Helical" evidence="1">
    <location>
        <begin position="95"/>
        <end position="118"/>
    </location>
</feature>
<dbReference type="AlphaFoldDB" id="A0A8J6NSK0"/>
<dbReference type="Pfam" id="PF04474">
    <property type="entry name" value="DUF554"/>
    <property type="match status" value="1"/>
</dbReference>
<evidence type="ECO:0000313" key="3">
    <source>
        <dbReference type="Proteomes" id="UP000605201"/>
    </source>
</evidence>
<dbReference type="PANTHER" id="PTHR36111:SF2">
    <property type="entry name" value="INNER MEMBRANE PROTEIN"/>
    <property type="match status" value="1"/>
</dbReference>
<evidence type="ECO:0000313" key="2">
    <source>
        <dbReference type="EMBL" id="MBC8432179.1"/>
    </source>
</evidence>
<dbReference type="PANTHER" id="PTHR36111">
    <property type="entry name" value="INNER MEMBRANE PROTEIN-RELATED"/>
    <property type="match status" value="1"/>
</dbReference>
<sequence>MLGTIVNTLAIGAGSLIGLLLKGGIPRKYSVTMMQAISLAVILIGLQMAFKSNQILVVIFSLAVGSVVGEFLSIEARLDALGRRLEARFSKNGQGISHGFVVASLVFCVGSMAIVGSLESGLTGNHQTLFAKSALDGIASIIFASTLGLGVLFSSLSVFVYQGLITISASMIKTFLTPEVIGQMSSVGGLLIVAIGINLLEIKKIHVGNMLPAVFMPLVYFMLKQVVKTLI</sequence>
<dbReference type="InterPro" id="IPR007563">
    <property type="entry name" value="DUF554"/>
</dbReference>
<reference evidence="2 3" key="1">
    <citation type="submission" date="2020-08" db="EMBL/GenBank/DDBJ databases">
        <title>Bridging the membrane lipid divide: bacteria of the FCB group superphylum have the potential to synthesize archaeal ether lipids.</title>
        <authorList>
            <person name="Villanueva L."/>
            <person name="Von Meijenfeldt F.A.B."/>
            <person name="Westbye A.B."/>
            <person name="Yadav S."/>
            <person name="Hopmans E.C."/>
            <person name="Dutilh B.E."/>
            <person name="Sinninghe Damste J.S."/>
        </authorList>
    </citation>
    <scope>NUCLEOTIDE SEQUENCE [LARGE SCALE GENOMIC DNA]</scope>
    <source>
        <strain evidence="2">NIOZ-UU17</strain>
    </source>
</reference>
<evidence type="ECO:0000256" key="1">
    <source>
        <dbReference type="SAM" id="Phobius"/>
    </source>
</evidence>
<dbReference type="Proteomes" id="UP000605201">
    <property type="component" value="Unassembled WGS sequence"/>
</dbReference>
<accession>A0A8J6NSK0</accession>
<keyword evidence="1" id="KW-0812">Transmembrane</keyword>
<feature type="transmembrane region" description="Helical" evidence="1">
    <location>
        <begin position="6"/>
        <end position="25"/>
    </location>
</feature>
<feature type="transmembrane region" description="Helical" evidence="1">
    <location>
        <begin position="138"/>
        <end position="160"/>
    </location>
</feature>
<protein>
    <submittedName>
        <fullName evidence="2">DUF554 domain-containing protein</fullName>
    </submittedName>
</protein>
<gene>
    <name evidence="2" type="ORF">H8D96_09685</name>
</gene>
<proteinExistence type="predicted"/>
<feature type="transmembrane region" description="Helical" evidence="1">
    <location>
        <begin position="55"/>
        <end position="74"/>
    </location>
</feature>